<comment type="caution">
    <text evidence="2">The sequence shown here is derived from an EMBL/GenBank/DDBJ whole genome shotgun (WGS) entry which is preliminary data.</text>
</comment>
<protein>
    <recommendedName>
        <fullName evidence="4">Periplasmic protein</fullName>
    </recommendedName>
</protein>
<organism evidence="2 3">
    <name type="scientific">Legionella drozanskii LLAP-1</name>
    <dbReference type="NCBI Taxonomy" id="1212489"/>
    <lineage>
        <taxon>Bacteria</taxon>
        <taxon>Pseudomonadati</taxon>
        <taxon>Pseudomonadota</taxon>
        <taxon>Gammaproteobacteria</taxon>
        <taxon>Legionellales</taxon>
        <taxon>Legionellaceae</taxon>
        <taxon>Legionella</taxon>
    </lineage>
</organism>
<name>A0A0W0SPP4_9GAMM</name>
<dbReference type="OrthoDB" id="5651111at2"/>
<feature type="chain" id="PRO_5006912209" description="Periplasmic protein" evidence="1">
    <location>
        <begin position="20"/>
        <end position="239"/>
    </location>
</feature>
<reference evidence="2 3" key="1">
    <citation type="submission" date="2015-11" db="EMBL/GenBank/DDBJ databases">
        <title>Genomic analysis of 38 Legionella species identifies large and diverse effector repertoires.</title>
        <authorList>
            <person name="Burstein D."/>
            <person name="Amaro F."/>
            <person name="Zusman T."/>
            <person name="Lifshitz Z."/>
            <person name="Cohen O."/>
            <person name="Gilbert J.A."/>
            <person name="Pupko T."/>
            <person name="Shuman H.A."/>
            <person name="Segal G."/>
        </authorList>
    </citation>
    <scope>NUCLEOTIDE SEQUENCE [LARGE SCALE GENOMIC DNA]</scope>
    <source>
        <strain evidence="2 3">ATCC 700990</strain>
    </source>
</reference>
<dbReference type="RefSeq" id="WP_058496798.1">
    <property type="nucleotide sequence ID" value="NZ_CAAAIU010000008.1"/>
</dbReference>
<gene>
    <name evidence="2" type="ORF">Ldro_2515</name>
</gene>
<sequence>MRKLAAVVMLAALSPLLNAANFPHKTTLDKVVFQVSAKQWVTTQSALLNVNINATLTNADLVKARAEIMNNLNKIATGEWQLTQFDRSQDSSGLEKLYVAAQARVPQASLTDIYQNAKNVSKPGATYDINGVEFKPSLEETQQVKAQLREYLYQQINSELNRLDKTYTSQNYSVNRIYFFEGDQVMPMAKAYQPREVNTMALTAAATPAPAVSVSNELIMNAIVELASNRQEENAGGSN</sequence>
<dbReference type="AlphaFoldDB" id="A0A0W0SPP4"/>
<evidence type="ECO:0000313" key="2">
    <source>
        <dbReference type="EMBL" id="KTC85343.1"/>
    </source>
</evidence>
<dbReference type="PATRIC" id="fig|1212489.4.peg.2650"/>
<accession>A0A0W0SPP4</accession>
<dbReference type="EMBL" id="LNXY01000028">
    <property type="protein sequence ID" value="KTC85343.1"/>
    <property type="molecule type" value="Genomic_DNA"/>
</dbReference>
<evidence type="ECO:0000313" key="3">
    <source>
        <dbReference type="Proteomes" id="UP000054736"/>
    </source>
</evidence>
<keyword evidence="3" id="KW-1185">Reference proteome</keyword>
<dbReference type="Proteomes" id="UP000054736">
    <property type="component" value="Unassembled WGS sequence"/>
</dbReference>
<evidence type="ECO:0008006" key="4">
    <source>
        <dbReference type="Google" id="ProtNLM"/>
    </source>
</evidence>
<evidence type="ECO:0000256" key="1">
    <source>
        <dbReference type="SAM" id="SignalP"/>
    </source>
</evidence>
<feature type="signal peptide" evidence="1">
    <location>
        <begin position="1"/>
        <end position="19"/>
    </location>
</feature>
<keyword evidence="1" id="KW-0732">Signal</keyword>
<proteinExistence type="predicted"/>
<dbReference type="STRING" id="1212489.Ldro_2515"/>